<keyword evidence="6" id="KW-1185">Reference proteome</keyword>
<dbReference type="SUPFAM" id="SSF52058">
    <property type="entry name" value="L domain-like"/>
    <property type="match status" value="1"/>
</dbReference>
<dbReference type="InterPro" id="IPR025875">
    <property type="entry name" value="Leu-rich_rpt_4"/>
</dbReference>
<keyword evidence="4" id="KW-0732">Signal</keyword>
<accession>A0ABN0NYD9</accession>
<keyword evidence="2" id="KW-0677">Repeat</keyword>
<name>A0ABN0NYD9_TRELE</name>
<keyword evidence="1" id="KW-0433">Leucine-rich repeat</keyword>
<feature type="signal peptide" evidence="4">
    <location>
        <begin position="1"/>
        <end position="26"/>
    </location>
</feature>
<organism evidence="5 6">
    <name type="scientific">Treponema lecithinolyticum ATCC 700332</name>
    <dbReference type="NCBI Taxonomy" id="1321815"/>
    <lineage>
        <taxon>Bacteria</taxon>
        <taxon>Pseudomonadati</taxon>
        <taxon>Spirochaetota</taxon>
        <taxon>Spirochaetia</taxon>
        <taxon>Spirochaetales</taxon>
        <taxon>Treponemataceae</taxon>
        <taxon>Treponema</taxon>
    </lineage>
</organism>
<evidence type="ECO:0000256" key="4">
    <source>
        <dbReference type="SAM" id="SignalP"/>
    </source>
</evidence>
<dbReference type="PANTHER" id="PTHR47566:SF1">
    <property type="entry name" value="PROTEIN NUD1"/>
    <property type="match status" value="1"/>
</dbReference>
<protein>
    <submittedName>
        <fullName evidence="5">Leucine Rich repeat-containing domain protein</fullName>
    </submittedName>
</protein>
<dbReference type="PANTHER" id="PTHR47566">
    <property type="match status" value="1"/>
</dbReference>
<dbReference type="RefSeq" id="WP_021687593.1">
    <property type="nucleotide sequence ID" value="NZ_KI260567.1"/>
</dbReference>
<dbReference type="Pfam" id="PF12799">
    <property type="entry name" value="LRR_4"/>
    <property type="match status" value="1"/>
</dbReference>
<dbReference type="EMBL" id="AWVH01000033">
    <property type="protein sequence ID" value="ERJ92630.1"/>
    <property type="molecule type" value="Genomic_DNA"/>
</dbReference>
<evidence type="ECO:0000256" key="1">
    <source>
        <dbReference type="ARBA" id="ARBA00022614"/>
    </source>
</evidence>
<evidence type="ECO:0000313" key="5">
    <source>
        <dbReference type="EMBL" id="ERJ92630.1"/>
    </source>
</evidence>
<evidence type="ECO:0000256" key="3">
    <source>
        <dbReference type="SAM" id="MobiDB-lite"/>
    </source>
</evidence>
<evidence type="ECO:0000313" key="6">
    <source>
        <dbReference type="Proteomes" id="UP000016649"/>
    </source>
</evidence>
<proteinExistence type="predicted"/>
<dbReference type="InterPro" id="IPR052574">
    <property type="entry name" value="CDIRP"/>
</dbReference>
<evidence type="ECO:0000256" key="2">
    <source>
        <dbReference type="ARBA" id="ARBA00022737"/>
    </source>
</evidence>
<feature type="region of interest" description="Disordered" evidence="3">
    <location>
        <begin position="34"/>
        <end position="55"/>
    </location>
</feature>
<dbReference type="Proteomes" id="UP000016649">
    <property type="component" value="Unassembled WGS sequence"/>
</dbReference>
<comment type="caution">
    <text evidence="5">The sequence shown here is derived from an EMBL/GenBank/DDBJ whole genome shotgun (WGS) entry which is preliminary data.</text>
</comment>
<dbReference type="Gene3D" id="3.80.10.10">
    <property type="entry name" value="Ribonuclease Inhibitor"/>
    <property type="match status" value="2"/>
</dbReference>
<feature type="compositionally biased region" description="Pro residues" evidence="3">
    <location>
        <begin position="43"/>
        <end position="55"/>
    </location>
</feature>
<feature type="chain" id="PRO_5047321604" evidence="4">
    <location>
        <begin position="27"/>
        <end position="548"/>
    </location>
</feature>
<dbReference type="PROSITE" id="PS51257">
    <property type="entry name" value="PROKAR_LIPOPROTEIN"/>
    <property type="match status" value="1"/>
</dbReference>
<sequence>MKSVFKVKAITVLTAMLFICVFTFTACPNTVNKPDTSSAGNPSNPPVVPPKPPVTPPSADDITITVIGDEHVQIKQSSFTVPKGSVWLVVVVKAIDCVDYETGWELKCWKRGGKTGPVINWVGEQTFNTSATIYAQVQQTAAKVEGGVSFLLDPSQLQLKIKAVTEDNSAVTVEGCTETSIPSGQEKNLTATSTQVVLKGKITELYCDRNKITSLNVQGLNALKHLDCSGNQLTSLDVQGLTALEKLDCYYNNYLTSLNVQGLNRLQKLNCASCLLTSLNVQGLINLQYLECHYNQLSSLNVQGLSALKMLECYGLGYGIQLTSLNLQNLPALEWLRCDRHRLTSLDVQDLTALQVLSCTENLLVSLDVRHLTVLRELYCSFNKLKVLNVQGLANLETLQCYRNELSSLNMQGLASLRGLDCCYNQLTSLDTHGLPYLGFVHCYNNRLTSLDVRDLPALTSLYCWGNKLDAQAFVKIFNDLPVKTGNNYPYQFCGLYSEDPQDQESNHTDFNDPPELKEAFERAKTHKNWVMKKAKHRPDGVYEYTEI</sequence>
<dbReference type="InterPro" id="IPR032675">
    <property type="entry name" value="LRR_dom_sf"/>
</dbReference>
<reference evidence="5 6" key="1">
    <citation type="submission" date="2013-08" db="EMBL/GenBank/DDBJ databases">
        <authorList>
            <person name="Weinstock G."/>
            <person name="Sodergren E."/>
            <person name="Wylie T."/>
            <person name="Fulton L."/>
            <person name="Fulton R."/>
            <person name="Fronick C."/>
            <person name="O'Laughlin M."/>
            <person name="Godfrey J."/>
            <person name="Miner T."/>
            <person name="Herter B."/>
            <person name="Appelbaum E."/>
            <person name="Cordes M."/>
            <person name="Lek S."/>
            <person name="Wollam A."/>
            <person name="Pepin K.H."/>
            <person name="Palsikar V.B."/>
            <person name="Mitreva M."/>
            <person name="Wilson R.K."/>
        </authorList>
    </citation>
    <scope>NUCLEOTIDE SEQUENCE [LARGE SCALE GENOMIC DNA]</scope>
    <source>
        <strain evidence="5 6">ATCC 700332</strain>
    </source>
</reference>
<gene>
    <name evidence="5" type="ORF">HMPREF9193_01388</name>
</gene>